<keyword evidence="4" id="KW-1185">Reference proteome</keyword>
<dbReference type="Proteomes" id="UP000192596">
    <property type="component" value="Unassembled WGS sequence"/>
</dbReference>
<accession>A0A1V8T3Z9</accession>
<feature type="region of interest" description="Disordered" evidence="1">
    <location>
        <begin position="475"/>
        <end position="507"/>
    </location>
</feature>
<gene>
    <name evidence="3" type="ORF">B0A48_08658</name>
</gene>
<dbReference type="PANTHER" id="PTHR47332:SF2">
    <property type="entry name" value="SET-6"/>
    <property type="match status" value="1"/>
</dbReference>
<dbReference type="PANTHER" id="PTHR47332">
    <property type="entry name" value="SET DOMAIN-CONTAINING PROTEIN 5"/>
    <property type="match status" value="1"/>
</dbReference>
<feature type="compositionally biased region" description="Basic residues" evidence="1">
    <location>
        <begin position="371"/>
        <end position="384"/>
    </location>
</feature>
<feature type="compositionally biased region" description="Polar residues" evidence="1">
    <location>
        <begin position="358"/>
        <end position="369"/>
    </location>
</feature>
<dbReference type="InterPro" id="IPR046341">
    <property type="entry name" value="SET_dom_sf"/>
</dbReference>
<dbReference type="InterPro" id="IPR001214">
    <property type="entry name" value="SET_dom"/>
</dbReference>
<organism evidence="3 4">
    <name type="scientific">Cryoendolithus antarcticus</name>
    <dbReference type="NCBI Taxonomy" id="1507870"/>
    <lineage>
        <taxon>Eukaryota</taxon>
        <taxon>Fungi</taxon>
        <taxon>Dikarya</taxon>
        <taxon>Ascomycota</taxon>
        <taxon>Pezizomycotina</taxon>
        <taxon>Dothideomycetes</taxon>
        <taxon>Dothideomycetidae</taxon>
        <taxon>Cladosporiales</taxon>
        <taxon>Cladosporiaceae</taxon>
        <taxon>Cryoendolithus</taxon>
    </lineage>
</organism>
<dbReference type="AlphaFoldDB" id="A0A1V8T3Z9"/>
<dbReference type="InterPro" id="IPR053185">
    <property type="entry name" value="SET_domain_protein"/>
</dbReference>
<evidence type="ECO:0000313" key="3">
    <source>
        <dbReference type="EMBL" id="OQO06070.1"/>
    </source>
</evidence>
<sequence>MADEDYGDSGYFYGDDDYLYVEDEYAIADELAENQIPSPGYAGTNNEIDDGEDYDIYEYFGELEYGDDTCWDAEVRPPAKDAAGKSDATKASTAKRKRSGPRANEEKCLKRRKTAPDGTKALENVVYKRFGDRLPPTPPISERRVSFALLPDWKERFRDVEEVKIEEKAMPVEMKAAAEGKAEVHAMVEEEGVEGEWEDEEEGEGDEDDPLGELYPAALKVIMKQRLVEETGLALDDAMVEKMIEQMLSGSADDAAGSMADMLLGQVGENEDSQASKWLAGKGVRLEEEEDPEEATLSSQPDSAVGMAAGSPLKTVAAIEGEEVACETGAVSSRKRKTPSDEGSDHAPGSSRAKRRQASGTLPSATGTRSVAKRHSAPWRKAKKLSPDRDLNAGLVQKAVKETALGTKFFEVQYAGAKGLGAFALQNISVSTCILAETPIMIVRKNEADIDRRDVMTAYKKLTVEKKKEFDALRDDRHREADDQDTPRDDTNQGFRSNKHSISDSRTGINGAGAYHLSSMFNHSCRPNATFHYDDDGTRLLYALENIKADQEITFAYISRVYYLSTEERSDALEMDCRCELCDSPPMVRYVSDKRRFMLRALHEFIHREDPAGLCQSLPMIKGFWMKQEEINELARLKPEERQQWNTLYFFIVAKLLEVEGIITDITITSYARSAINIVLVADDAGRSCLSPRELENVKLCTQRSEKMARKTGYMEYDGDDRMRRFWYAMREVLLAIGPNGEIPELEKVASHAGGMRGLKKGKGIKGTLRALDF</sequence>
<comment type="caution">
    <text evidence="3">The sequence shown here is derived from an EMBL/GenBank/DDBJ whole genome shotgun (WGS) entry which is preliminary data.</text>
</comment>
<evidence type="ECO:0000256" key="1">
    <source>
        <dbReference type="SAM" id="MobiDB-lite"/>
    </source>
</evidence>
<feature type="compositionally biased region" description="Basic and acidic residues" evidence="1">
    <location>
        <begin position="73"/>
        <end position="88"/>
    </location>
</feature>
<dbReference type="CDD" id="cd20071">
    <property type="entry name" value="SET_SMYD"/>
    <property type="match status" value="1"/>
</dbReference>
<dbReference type="PROSITE" id="PS50280">
    <property type="entry name" value="SET"/>
    <property type="match status" value="1"/>
</dbReference>
<feature type="compositionally biased region" description="Basic and acidic residues" evidence="1">
    <location>
        <begin position="475"/>
        <end position="491"/>
    </location>
</feature>
<dbReference type="Gene3D" id="2.170.270.10">
    <property type="entry name" value="SET domain"/>
    <property type="match status" value="1"/>
</dbReference>
<feature type="region of interest" description="Disordered" evidence="1">
    <location>
        <begin position="285"/>
        <end position="307"/>
    </location>
</feature>
<feature type="region of interest" description="Disordered" evidence="1">
    <location>
        <begin position="71"/>
        <end position="115"/>
    </location>
</feature>
<dbReference type="OrthoDB" id="265717at2759"/>
<proteinExistence type="predicted"/>
<feature type="region of interest" description="Disordered" evidence="1">
    <location>
        <begin position="327"/>
        <end position="386"/>
    </location>
</feature>
<dbReference type="EMBL" id="NAJO01000017">
    <property type="protein sequence ID" value="OQO06070.1"/>
    <property type="molecule type" value="Genomic_DNA"/>
</dbReference>
<name>A0A1V8T3Z9_9PEZI</name>
<dbReference type="SMART" id="SM00317">
    <property type="entry name" value="SET"/>
    <property type="match status" value="1"/>
</dbReference>
<feature type="domain" description="SET" evidence="2">
    <location>
        <begin position="405"/>
        <end position="558"/>
    </location>
</feature>
<reference evidence="4" key="1">
    <citation type="submission" date="2017-03" db="EMBL/GenBank/DDBJ databases">
        <title>Genomes of endolithic fungi from Antarctica.</title>
        <authorList>
            <person name="Coleine C."/>
            <person name="Masonjones S."/>
            <person name="Stajich J.E."/>
        </authorList>
    </citation>
    <scope>NUCLEOTIDE SEQUENCE [LARGE SCALE GENOMIC DNA]</scope>
    <source>
        <strain evidence="4">CCFEE 5527</strain>
    </source>
</reference>
<evidence type="ECO:0000313" key="4">
    <source>
        <dbReference type="Proteomes" id="UP000192596"/>
    </source>
</evidence>
<dbReference type="STRING" id="1507870.A0A1V8T3Z9"/>
<evidence type="ECO:0000259" key="2">
    <source>
        <dbReference type="PROSITE" id="PS50280"/>
    </source>
</evidence>
<dbReference type="InParanoid" id="A0A1V8T3Z9"/>
<dbReference type="Pfam" id="PF00856">
    <property type="entry name" value="SET"/>
    <property type="match status" value="1"/>
</dbReference>
<dbReference type="SUPFAM" id="SSF82199">
    <property type="entry name" value="SET domain"/>
    <property type="match status" value="1"/>
</dbReference>
<feature type="region of interest" description="Disordered" evidence="1">
    <location>
        <begin position="191"/>
        <end position="211"/>
    </location>
</feature>
<protein>
    <recommendedName>
        <fullName evidence="2">SET domain-containing protein</fullName>
    </recommendedName>
</protein>